<keyword evidence="2" id="KW-1185">Reference proteome</keyword>
<dbReference type="EMBL" id="CAMKVN010002143">
    <property type="protein sequence ID" value="CAI2179778.1"/>
    <property type="molecule type" value="Genomic_DNA"/>
</dbReference>
<evidence type="ECO:0000313" key="2">
    <source>
        <dbReference type="Proteomes" id="UP001153678"/>
    </source>
</evidence>
<comment type="caution">
    <text evidence="1">The sequence shown here is derived from an EMBL/GenBank/DDBJ whole genome shotgun (WGS) entry which is preliminary data.</text>
</comment>
<dbReference type="Proteomes" id="UP001153678">
    <property type="component" value="Unassembled WGS sequence"/>
</dbReference>
<proteinExistence type="predicted"/>
<protein>
    <submittedName>
        <fullName evidence="1">4242_t:CDS:1</fullName>
    </submittedName>
</protein>
<accession>A0A9W4WQU2</accession>
<name>A0A9W4WQU2_9GLOM</name>
<gene>
    <name evidence="1" type="ORF">FWILDA_LOCUS9258</name>
</gene>
<reference evidence="1" key="1">
    <citation type="submission" date="2022-08" db="EMBL/GenBank/DDBJ databases">
        <authorList>
            <person name="Kallberg Y."/>
            <person name="Tangrot J."/>
            <person name="Rosling A."/>
        </authorList>
    </citation>
    <scope>NUCLEOTIDE SEQUENCE</scope>
    <source>
        <strain evidence="1">Wild A</strain>
    </source>
</reference>
<sequence>MRKTIIRNANNGNMRDYLSKGSNSILNDSNISKLDINDILNFPGKLKTSVIEIKINTSIALNQATESSTEFINELMIFLINQLTRRLIELIESIWLYKLFHYYNASNKEK</sequence>
<organism evidence="1 2">
    <name type="scientific">Funneliformis geosporum</name>
    <dbReference type="NCBI Taxonomy" id="1117311"/>
    <lineage>
        <taxon>Eukaryota</taxon>
        <taxon>Fungi</taxon>
        <taxon>Fungi incertae sedis</taxon>
        <taxon>Mucoromycota</taxon>
        <taxon>Glomeromycotina</taxon>
        <taxon>Glomeromycetes</taxon>
        <taxon>Glomerales</taxon>
        <taxon>Glomeraceae</taxon>
        <taxon>Funneliformis</taxon>
    </lineage>
</organism>
<evidence type="ECO:0000313" key="1">
    <source>
        <dbReference type="EMBL" id="CAI2179778.1"/>
    </source>
</evidence>
<dbReference type="AlphaFoldDB" id="A0A9W4WQU2"/>